<dbReference type="AlphaFoldDB" id="A0A7Y4D9J5"/>
<dbReference type="EMBL" id="VTXL01000021">
    <property type="protein sequence ID" value="NOJ15105.1"/>
    <property type="molecule type" value="Genomic_DNA"/>
</dbReference>
<proteinExistence type="predicted"/>
<evidence type="ECO:0000313" key="2">
    <source>
        <dbReference type="Proteomes" id="UP000519158"/>
    </source>
</evidence>
<dbReference type="Proteomes" id="UP000519158">
    <property type="component" value="Unassembled WGS sequence"/>
</dbReference>
<protein>
    <submittedName>
        <fullName evidence="1">Uncharacterized protein</fullName>
    </submittedName>
</protein>
<evidence type="ECO:0000313" key="1">
    <source>
        <dbReference type="EMBL" id="NOJ15105.1"/>
    </source>
</evidence>
<organism evidence="1 2">
    <name type="scientific">Vibrio splendidus</name>
    <dbReference type="NCBI Taxonomy" id="29497"/>
    <lineage>
        <taxon>Bacteria</taxon>
        <taxon>Pseudomonadati</taxon>
        <taxon>Pseudomonadota</taxon>
        <taxon>Gammaproteobacteria</taxon>
        <taxon>Vibrionales</taxon>
        <taxon>Vibrionaceae</taxon>
        <taxon>Vibrio</taxon>
    </lineage>
</organism>
<sequence length="193" mass="22421">MGIERQETLVHWNFFLSIEEDLERLSRFVDFSGNDDTYSIEIARLFLSACAETDVVLKQLCKAINENSTASGINAYFEQITEVFPSFKEFTVTMPRLGLTMTPWIDWAHEHPPFWWQHHNKVKHHRHNNFEKANLKNCINAVAALYISVLYLYKHQAENGELSQLPRLFNVSDENFGGVGMGRNGHFFKYTGF</sequence>
<accession>A0A7Y4D9J5</accession>
<gene>
    <name evidence="1" type="ORF">F0234_20320</name>
</gene>
<dbReference type="RefSeq" id="WP_171330609.1">
    <property type="nucleotide sequence ID" value="NZ_CAWPOP010000014.1"/>
</dbReference>
<reference evidence="1 2" key="1">
    <citation type="submission" date="2019-09" db="EMBL/GenBank/DDBJ databases">
        <title>Draft genome sequencing and comparative genomics of hatchery-associated Vibrios.</title>
        <authorList>
            <person name="Kehlet-Delgado H."/>
            <person name="Mueller R.S."/>
        </authorList>
    </citation>
    <scope>NUCLEOTIDE SEQUENCE [LARGE SCALE GENOMIC DNA]</scope>
    <source>
        <strain evidence="1 2">99-70-13A3</strain>
    </source>
</reference>
<comment type="caution">
    <text evidence="1">The sequence shown here is derived from an EMBL/GenBank/DDBJ whole genome shotgun (WGS) entry which is preliminary data.</text>
</comment>
<name>A0A7Y4D9J5_VIBSP</name>